<dbReference type="PANTHER" id="PTHR33154">
    <property type="entry name" value="TRANSCRIPTIONAL REGULATOR, ARSR FAMILY"/>
    <property type="match status" value="1"/>
</dbReference>
<comment type="caution">
    <text evidence="5">The sequence shown here is derived from an EMBL/GenBank/DDBJ whole genome shotgun (WGS) entry which is preliminary data.</text>
</comment>
<dbReference type="PRINTS" id="PR00778">
    <property type="entry name" value="HTHARSR"/>
</dbReference>
<feature type="domain" description="HTH arsR-type" evidence="4">
    <location>
        <begin position="1"/>
        <end position="95"/>
    </location>
</feature>
<evidence type="ECO:0000313" key="6">
    <source>
        <dbReference type="Proteomes" id="UP001165492"/>
    </source>
</evidence>
<dbReference type="InterPro" id="IPR036390">
    <property type="entry name" value="WH_DNA-bd_sf"/>
</dbReference>
<dbReference type="PROSITE" id="PS50987">
    <property type="entry name" value="HTH_ARSR_2"/>
    <property type="match status" value="1"/>
</dbReference>
<organism evidence="5 6">
    <name type="scientific">Pelosinus baikalensis</name>
    <dbReference type="NCBI Taxonomy" id="2892015"/>
    <lineage>
        <taxon>Bacteria</taxon>
        <taxon>Bacillati</taxon>
        <taxon>Bacillota</taxon>
        <taxon>Negativicutes</taxon>
        <taxon>Selenomonadales</taxon>
        <taxon>Sporomusaceae</taxon>
        <taxon>Pelosinus</taxon>
    </lineage>
</organism>
<evidence type="ECO:0000313" key="5">
    <source>
        <dbReference type="EMBL" id="MCC5465614.1"/>
    </source>
</evidence>
<dbReference type="Gene3D" id="1.10.10.10">
    <property type="entry name" value="Winged helix-like DNA-binding domain superfamily/Winged helix DNA-binding domain"/>
    <property type="match status" value="1"/>
</dbReference>
<dbReference type="Pfam" id="PF01022">
    <property type="entry name" value="HTH_5"/>
    <property type="match status" value="1"/>
</dbReference>
<keyword evidence="3" id="KW-0804">Transcription</keyword>
<evidence type="ECO:0000256" key="2">
    <source>
        <dbReference type="ARBA" id="ARBA00023125"/>
    </source>
</evidence>
<dbReference type="InterPro" id="IPR036388">
    <property type="entry name" value="WH-like_DNA-bd_sf"/>
</dbReference>
<dbReference type="NCBIfam" id="NF033788">
    <property type="entry name" value="HTH_metalloreg"/>
    <property type="match status" value="1"/>
</dbReference>
<dbReference type="SUPFAM" id="SSF46785">
    <property type="entry name" value="Winged helix' DNA-binding domain"/>
    <property type="match status" value="1"/>
</dbReference>
<evidence type="ECO:0000259" key="4">
    <source>
        <dbReference type="PROSITE" id="PS50987"/>
    </source>
</evidence>
<dbReference type="RefSeq" id="WP_229534852.1">
    <property type="nucleotide sequence ID" value="NZ_JAJHJB010000010.1"/>
</dbReference>
<dbReference type="CDD" id="cd00090">
    <property type="entry name" value="HTH_ARSR"/>
    <property type="match status" value="1"/>
</dbReference>
<evidence type="ECO:0000256" key="1">
    <source>
        <dbReference type="ARBA" id="ARBA00023015"/>
    </source>
</evidence>
<dbReference type="SMART" id="SM00418">
    <property type="entry name" value="HTH_ARSR"/>
    <property type="match status" value="1"/>
</dbReference>
<name>A0ABS8HSV6_9FIRM</name>
<dbReference type="PANTHER" id="PTHR33154:SF18">
    <property type="entry name" value="ARSENICAL RESISTANCE OPERON REPRESSOR"/>
    <property type="match status" value="1"/>
</dbReference>
<keyword evidence="1" id="KW-0805">Transcription regulation</keyword>
<reference evidence="5" key="1">
    <citation type="submission" date="2021-11" db="EMBL/GenBank/DDBJ databases">
        <title>Description of a new species Pelosinus isolated from the bottom sediments of Lake Baikal.</title>
        <authorList>
            <person name="Zakharyuk A."/>
        </authorList>
    </citation>
    <scope>NUCLEOTIDE SEQUENCE</scope>
    <source>
        <strain evidence="5">Bkl1</strain>
    </source>
</reference>
<accession>A0ABS8HSV6</accession>
<gene>
    <name evidence="5" type="ORF">LMF89_09600</name>
</gene>
<protein>
    <submittedName>
        <fullName evidence="5">Metalloregulator ArsR/SmtB family transcription factor</fullName>
    </submittedName>
</protein>
<dbReference type="InterPro" id="IPR011991">
    <property type="entry name" value="ArsR-like_HTH"/>
</dbReference>
<dbReference type="InterPro" id="IPR051081">
    <property type="entry name" value="HTH_MetalResp_TranReg"/>
</dbReference>
<dbReference type="InterPro" id="IPR001845">
    <property type="entry name" value="HTH_ArsR_DNA-bd_dom"/>
</dbReference>
<dbReference type="EMBL" id="JAJHJB010000010">
    <property type="protein sequence ID" value="MCC5465614.1"/>
    <property type="molecule type" value="Genomic_DNA"/>
</dbReference>
<proteinExistence type="predicted"/>
<keyword evidence="2" id="KW-0238">DNA-binding</keyword>
<sequence length="119" mass="13668">MSITRIVKALGDGTRLRIVNLLRVENLCVCEIEAILQSSQSNVSRHLAKLRDAGIIYSEKKSQWVYYGINVDIIKEHSFIKTLLDEDFAKHLQYQHDIATLKTYREQNFECGPLEITSA</sequence>
<dbReference type="Proteomes" id="UP001165492">
    <property type="component" value="Unassembled WGS sequence"/>
</dbReference>
<evidence type="ECO:0000256" key="3">
    <source>
        <dbReference type="ARBA" id="ARBA00023163"/>
    </source>
</evidence>
<keyword evidence="6" id="KW-1185">Reference proteome</keyword>